<keyword evidence="1" id="KW-0472">Membrane</keyword>
<name>A0A4Y8CUF3_9HELO</name>
<dbReference type="Proteomes" id="UP000297299">
    <property type="component" value="Unassembled WGS sequence"/>
</dbReference>
<reference evidence="2 3" key="1">
    <citation type="submission" date="2017-11" db="EMBL/GenBank/DDBJ databases">
        <title>Comparative genomics of Botrytis spp.</title>
        <authorList>
            <person name="Valero-Jimenez C.A."/>
            <person name="Tapia P."/>
            <person name="Veloso J."/>
            <person name="Silva-Moreno E."/>
            <person name="Staats M."/>
            <person name="Valdes J.H."/>
            <person name="Van Kan J.A.L."/>
        </authorList>
    </citation>
    <scope>NUCLEOTIDE SEQUENCE [LARGE SCALE GENOMIC DNA]</scope>
    <source>
        <strain evidence="2 3">MUCL2830</strain>
    </source>
</reference>
<dbReference type="EMBL" id="PHWZ01000314">
    <property type="protein sequence ID" value="TEY46373.1"/>
    <property type="molecule type" value="Genomic_DNA"/>
</dbReference>
<dbReference type="AlphaFoldDB" id="A0A4Y8CUF3"/>
<keyword evidence="1" id="KW-1133">Transmembrane helix</keyword>
<accession>A0A4Y8CUF3</accession>
<evidence type="ECO:0000313" key="2">
    <source>
        <dbReference type="EMBL" id="TEY46373.1"/>
    </source>
</evidence>
<keyword evidence="1" id="KW-0812">Transmembrane</keyword>
<organism evidence="2 3">
    <name type="scientific">Botryotinia calthae</name>
    <dbReference type="NCBI Taxonomy" id="38488"/>
    <lineage>
        <taxon>Eukaryota</taxon>
        <taxon>Fungi</taxon>
        <taxon>Dikarya</taxon>
        <taxon>Ascomycota</taxon>
        <taxon>Pezizomycotina</taxon>
        <taxon>Leotiomycetes</taxon>
        <taxon>Helotiales</taxon>
        <taxon>Sclerotiniaceae</taxon>
        <taxon>Botryotinia</taxon>
    </lineage>
</organism>
<evidence type="ECO:0000256" key="1">
    <source>
        <dbReference type="SAM" id="Phobius"/>
    </source>
</evidence>
<proteinExistence type="predicted"/>
<feature type="transmembrane region" description="Helical" evidence="1">
    <location>
        <begin position="64"/>
        <end position="85"/>
    </location>
</feature>
<protein>
    <submittedName>
        <fullName evidence="2">Uncharacterized protein</fullName>
    </submittedName>
</protein>
<gene>
    <name evidence="2" type="ORF">BOTCAL_0315g00140</name>
</gene>
<keyword evidence="3" id="KW-1185">Reference proteome</keyword>
<comment type="caution">
    <text evidence="2">The sequence shown here is derived from an EMBL/GenBank/DDBJ whole genome shotgun (WGS) entry which is preliminary data.</text>
</comment>
<sequence length="87" mass="9475">MASDETPAVHLPPSRKRHGRLGVWMVKESMKKFPDGVMDDDFLKGPRDVEVEVGRGDNLSPTAFIIYIGGILPKVGIAGMTLSAFGY</sequence>
<evidence type="ECO:0000313" key="3">
    <source>
        <dbReference type="Proteomes" id="UP000297299"/>
    </source>
</evidence>